<evidence type="ECO:0000313" key="4">
    <source>
        <dbReference type="Proteomes" id="UP000265614"/>
    </source>
</evidence>
<proteinExistence type="predicted"/>
<feature type="region of interest" description="Disordered" evidence="1">
    <location>
        <begin position="97"/>
        <end position="121"/>
    </location>
</feature>
<feature type="chain" id="PRO_5039144960" evidence="2">
    <location>
        <begin position="26"/>
        <end position="121"/>
    </location>
</feature>
<name>A0A3A3ZG56_9ACTN</name>
<organism evidence="3 4">
    <name type="scientific">Vallicoccus soli</name>
    <dbReference type="NCBI Taxonomy" id="2339232"/>
    <lineage>
        <taxon>Bacteria</taxon>
        <taxon>Bacillati</taxon>
        <taxon>Actinomycetota</taxon>
        <taxon>Actinomycetes</taxon>
        <taxon>Motilibacterales</taxon>
        <taxon>Vallicoccaceae</taxon>
        <taxon>Vallicoccus</taxon>
    </lineage>
</organism>
<keyword evidence="2" id="KW-0732">Signal</keyword>
<evidence type="ECO:0000256" key="2">
    <source>
        <dbReference type="SAM" id="SignalP"/>
    </source>
</evidence>
<dbReference type="EMBL" id="QZEZ01000007">
    <property type="protein sequence ID" value="RJK94182.1"/>
    <property type="molecule type" value="Genomic_DNA"/>
</dbReference>
<evidence type="ECO:0000256" key="1">
    <source>
        <dbReference type="SAM" id="MobiDB-lite"/>
    </source>
</evidence>
<comment type="caution">
    <text evidence="3">The sequence shown here is derived from an EMBL/GenBank/DDBJ whole genome shotgun (WGS) entry which is preliminary data.</text>
</comment>
<feature type="signal peptide" evidence="2">
    <location>
        <begin position="1"/>
        <end position="25"/>
    </location>
</feature>
<gene>
    <name evidence="3" type="ORF">D5H78_14350</name>
</gene>
<dbReference type="Proteomes" id="UP000265614">
    <property type="component" value="Unassembled WGS sequence"/>
</dbReference>
<feature type="compositionally biased region" description="Gly residues" evidence="1">
    <location>
        <begin position="108"/>
        <end position="121"/>
    </location>
</feature>
<dbReference type="RefSeq" id="WP_119951191.1">
    <property type="nucleotide sequence ID" value="NZ_QZEZ01000007.1"/>
</dbReference>
<keyword evidence="4" id="KW-1185">Reference proteome</keyword>
<protein>
    <submittedName>
        <fullName evidence="3">tRNA-dihydrouridine synthase</fullName>
    </submittedName>
</protein>
<reference evidence="3 4" key="1">
    <citation type="submission" date="2018-09" db="EMBL/GenBank/DDBJ databases">
        <title>YIM 75000 draft genome.</title>
        <authorList>
            <person name="Tang S."/>
            <person name="Feng Y."/>
        </authorList>
    </citation>
    <scope>NUCLEOTIDE SEQUENCE [LARGE SCALE GENOMIC DNA]</scope>
    <source>
        <strain evidence="3 4">YIM 75000</strain>
    </source>
</reference>
<evidence type="ECO:0000313" key="3">
    <source>
        <dbReference type="EMBL" id="RJK94182.1"/>
    </source>
</evidence>
<dbReference type="PROSITE" id="PS51257">
    <property type="entry name" value="PROKAR_LIPOPROTEIN"/>
    <property type="match status" value="1"/>
</dbReference>
<dbReference type="OrthoDB" id="5022060at2"/>
<accession>A0A3A3ZG56</accession>
<sequence length="121" mass="12372">MRTRRSTAVGLTVTAMLAMGLTACGQDEEVEAAAVCTDAETGERVDDDQCDDDSFRGVGGGAFLWYFLPIGGRAPAIGSRVTGGTYDRPSGRYALGGVDRGGQTISRGGFGGSSQSGRIGG</sequence>
<dbReference type="AlphaFoldDB" id="A0A3A3ZG56"/>